<protein>
    <submittedName>
        <fullName evidence="2">Glycosyltransferase</fullName>
    </submittedName>
</protein>
<evidence type="ECO:0000313" key="3">
    <source>
        <dbReference type="Proteomes" id="UP000640485"/>
    </source>
</evidence>
<dbReference type="RefSeq" id="WP_200685173.1">
    <property type="nucleotide sequence ID" value="NZ_JAEPRQ010000002.1"/>
</dbReference>
<dbReference type="SUPFAM" id="SSF53448">
    <property type="entry name" value="Nucleotide-diphospho-sugar transferases"/>
    <property type="match status" value="1"/>
</dbReference>
<dbReference type="EMBL" id="JAEPRQ010000002">
    <property type="protein sequence ID" value="MBK4215822.1"/>
    <property type="molecule type" value="Genomic_DNA"/>
</dbReference>
<gene>
    <name evidence="2" type="ORF">JJJ17_07790</name>
</gene>
<proteinExistence type="predicted"/>
<dbReference type="Proteomes" id="UP000640485">
    <property type="component" value="Unassembled WGS sequence"/>
</dbReference>
<dbReference type="Gene3D" id="3.90.550.10">
    <property type="entry name" value="Spore Coat Polysaccharide Biosynthesis Protein SpsA, Chain A"/>
    <property type="match status" value="1"/>
</dbReference>
<organism evidence="2 3">
    <name type="scientific">Paracoccus caeni</name>
    <dbReference type="NCBI Taxonomy" id="657651"/>
    <lineage>
        <taxon>Bacteria</taxon>
        <taxon>Pseudomonadati</taxon>
        <taxon>Pseudomonadota</taxon>
        <taxon>Alphaproteobacteria</taxon>
        <taxon>Rhodobacterales</taxon>
        <taxon>Paracoccaceae</taxon>
        <taxon>Paracoccus</taxon>
    </lineage>
</organism>
<accession>A0A934VYB3</accession>
<name>A0A934VYB3_9RHOB</name>
<dbReference type="InterPro" id="IPR029044">
    <property type="entry name" value="Nucleotide-diphossugar_trans"/>
</dbReference>
<evidence type="ECO:0000259" key="1">
    <source>
        <dbReference type="Pfam" id="PF10111"/>
    </source>
</evidence>
<keyword evidence="3" id="KW-1185">Reference proteome</keyword>
<evidence type="ECO:0000313" key="2">
    <source>
        <dbReference type="EMBL" id="MBK4215822.1"/>
    </source>
</evidence>
<dbReference type="PANTHER" id="PTHR43685">
    <property type="entry name" value="GLYCOSYLTRANSFERASE"/>
    <property type="match status" value="1"/>
</dbReference>
<sequence length="483" mass="54654">MTTNSSHGIFTIGMPVEDRPVFKDWGKNYGASSVSVADANRDLSDYAERHKQFDVKTFVIQEATQLKEVDLRYIREIGGSIATAVRNGDGFTLSQLNIDVEILKIESNDVKSEAEEGAQTDIDCDDFSFFGDGSENATGEISETVITRDEIKVSDITMIVCVRAHDKNPWVLDRLRIIPDIYTSLPNVLIVDFGSELSFSEEIEQICGKNSFQYHFVNDKDTFSAAKARNIGASLAKTELIFFSDIDFFFQSDFFENVARHASDLAAKSNIDMLLMCSAVHVSAQETKKYVKLATLQERSTLLSQVGHKSIYEKFGKSVQYVAPYSNVFLINKTLFSLSGGYDETFRGHGSEDFEFITRLNLYTGHFPMPERTIDDVDGPLKADFFKAKKYTGFRALNTAIALPGQMLSLKAFHLYHPTPEESWRQNNDWKRRKLNAVASKYIDTHERVLEVDYLPREKKRFAFAFTKITGGILLRFGWLGTK</sequence>
<dbReference type="PANTHER" id="PTHR43685:SF2">
    <property type="entry name" value="GLYCOSYLTRANSFERASE 2-LIKE DOMAIN-CONTAINING PROTEIN"/>
    <property type="match status" value="1"/>
</dbReference>
<reference evidence="2" key="1">
    <citation type="submission" date="2021-01" db="EMBL/GenBank/DDBJ databases">
        <title>Paracoccus amoyensis sp. nov., isolated from the surface seawater along the coast of Xiamen Island, China.</title>
        <authorList>
            <person name="Lyu L."/>
        </authorList>
    </citation>
    <scope>NUCLEOTIDE SEQUENCE</scope>
    <source>
        <strain evidence="2">MJ17</strain>
    </source>
</reference>
<dbReference type="InterPro" id="IPR050834">
    <property type="entry name" value="Glycosyltransf_2"/>
</dbReference>
<dbReference type="AlphaFoldDB" id="A0A934VYB3"/>
<comment type="caution">
    <text evidence="2">The sequence shown here is derived from an EMBL/GenBank/DDBJ whole genome shotgun (WGS) entry which is preliminary data.</text>
</comment>
<dbReference type="InterPro" id="IPR019290">
    <property type="entry name" value="GlycosylTrfase-like_prok"/>
</dbReference>
<dbReference type="Pfam" id="PF10111">
    <property type="entry name" value="Glyco_tranf_2_2"/>
    <property type="match status" value="1"/>
</dbReference>
<feature type="domain" description="Glycosyltransferase 2-like prokaryotic type" evidence="1">
    <location>
        <begin position="157"/>
        <end position="436"/>
    </location>
</feature>